<evidence type="ECO:0000313" key="1">
    <source>
        <dbReference type="EMBL" id="PLR33738.1"/>
    </source>
</evidence>
<dbReference type="OrthoDB" id="9801102at2"/>
<sequence>MIKSFKHKGLKNFFLKNDSSGIEQKLVNRIKTRLTVIDAADCIDAIDMPGYDLHALKGDRKDSWSISVSGNWRITFKFIDGDAEILNLEDYH</sequence>
<keyword evidence="2" id="KW-1185">Reference proteome</keyword>
<dbReference type="InterPro" id="IPR035093">
    <property type="entry name" value="RelE/ParE_toxin_dom_sf"/>
</dbReference>
<comment type="caution">
    <text evidence="1">The sequence shown here is derived from an EMBL/GenBank/DDBJ whole genome shotgun (WGS) entry which is preliminary data.</text>
</comment>
<dbReference type="EMBL" id="PJZH01000013">
    <property type="protein sequence ID" value="PLR33738.1"/>
    <property type="molecule type" value="Genomic_DNA"/>
</dbReference>
<gene>
    <name evidence="1" type="ORF">CYR32_13305</name>
</gene>
<evidence type="ECO:0000313" key="2">
    <source>
        <dbReference type="Proteomes" id="UP000234503"/>
    </source>
</evidence>
<dbReference type="RefSeq" id="WP_101825144.1">
    <property type="nucleotide sequence ID" value="NZ_PJZH01000013.1"/>
</dbReference>
<dbReference type="InterPro" id="IPR007711">
    <property type="entry name" value="HigB-1"/>
</dbReference>
<dbReference type="PANTHER" id="PTHR40266">
    <property type="entry name" value="TOXIN HIGB-1"/>
    <property type="match status" value="1"/>
</dbReference>
<protein>
    <submittedName>
        <fullName evidence="1">Killer protein</fullName>
    </submittedName>
</protein>
<dbReference type="AlphaFoldDB" id="A0A2N5E0I9"/>
<organism evidence="1 2">
    <name type="scientific">Chimaeribacter coloradensis</name>
    <dbReference type="NCBI Taxonomy" id="2060068"/>
    <lineage>
        <taxon>Bacteria</taxon>
        <taxon>Pseudomonadati</taxon>
        <taxon>Pseudomonadota</taxon>
        <taxon>Gammaproteobacteria</taxon>
        <taxon>Enterobacterales</taxon>
        <taxon>Yersiniaceae</taxon>
        <taxon>Chimaeribacter</taxon>
    </lineage>
</organism>
<dbReference type="PANTHER" id="PTHR40266:SF2">
    <property type="entry name" value="TOXIN HIGB-1"/>
    <property type="match status" value="1"/>
</dbReference>
<accession>A0A2N5E0I9</accession>
<dbReference type="Pfam" id="PF05015">
    <property type="entry name" value="HigB-like_toxin"/>
    <property type="match status" value="1"/>
</dbReference>
<dbReference type="Proteomes" id="UP000234503">
    <property type="component" value="Unassembled WGS sequence"/>
</dbReference>
<reference evidence="1 2" key="1">
    <citation type="submission" date="2017-12" db="EMBL/GenBank/DDBJ databases">
        <title>Characterization of six clinical isolates of Enterochimera gen. nov., a novel genus of the Yersiniaciae family and the three species Enterochimera arupensis sp. nov., Enterochimera coloradensis sp. nov, and Enterochimera californica sp. nov.</title>
        <authorList>
            <person name="Rossi A."/>
            <person name="Fisher M."/>
        </authorList>
    </citation>
    <scope>NUCLEOTIDE SEQUENCE [LARGE SCALE GENOMIC DNA]</scope>
    <source>
        <strain evidence="2">2016-Iso4</strain>
    </source>
</reference>
<name>A0A2N5E0I9_9GAMM</name>
<dbReference type="Gene3D" id="3.30.2310.20">
    <property type="entry name" value="RelE-like"/>
    <property type="match status" value="1"/>
</dbReference>
<dbReference type="SUPFAM" id="SSF143011">
    <property type="entry name" value="RelE-like"/>
    <property type="match status" value="1"/>
</dbReference>
<proteinExistence type="predicted"/>